<gene>
    <name evidence="1" type="ORF">OBE_03769</name>
</gene>
<proteinExistence type="predicted"/>
<dbReference type="AlphaFoldDB" id="K1TC29"/>
<comment type="caution">
    <text evidence="1">The sequence shown here is derived from an EMBL/GenBank/DDBJ whole genome shotgun (WGS) entry which is preliminary data.</text>
</comment>
<name>K1TC29_9ZZZZ</name>
<organism evidence="1">
    <name type="scientific">human gut metagenome</name>
    <dbReference type="NCBI Taxonomy" id="408170"/>
    <lineage>
        <taxon>unclassified sequences</taxon>
        <taxon>metagenomes</taxon>
        <taxon>organismal metagenomes</taxon>
    </lineage>
</organism>
<feature type="non-terminal residue" evidence="1">
    <location>
        <position position="1"/>
    </location>
</feature>
<dbReference type="EMBL" id="AJWZ01002541">
    <property type="protein sequence ID" value="EKC70682.1"/>
    <property type="molecule type" value="Genomic_DNA"/>
</dbReference>
<sequence length="42" mass="5108">AYAFSGRDITGKSVDDMLYEAQRKVILENCRKRTMRYDWEKY</sequence>
<reference evidence="1" key="1">
    <citation type="journal article" date="2013" name="Environ. Microbiol.">
        <title>Microbiota from the distal guts of lean and obese adolescents exhibit partial functional redundancy besides clear differences in community structure.</title>
        <authorList>
            <person name="Ferrer M."/>
            <person name="Ruiz A."/>
            <person name="Lanza F."/>
            <person name="Haange S.B."/>
            <person name="Oberbach A."/>
            <person name="Till H."/>
            <person name="Bargiela R."/>
            <person name="Campoy C."/>
            <person name="Segura M.T."/>
            <person name="Richter M."/>
            <person name="von Bergen M."/>
            <person name="Seifert J."/>
            <person name="Suarez A."/>
        </authorList>
    </citation>
    <scope>NUCLEOTIDE SEQUENCE</scope>
</reference>
<protein>
    <submittedName>
        <fullName evidence="1">Uncharacterized protein</fullName>
    </submittedName>
</protein>
<accession>K1TC29</accession>
<evidence type="ECO:0000313" key="1">
    <source>
        <dbReference type="EMBL" id="EKC70682.1"/>
    </source>
</evidence>